<organism evidence="1 2">
    <name type="scientific">Blumeria graminis f. sp. triticale</name>
    <dbReference type="NCBI Taxonomy" id="1689686"/>
    <lineage>
        <taxon>Eukaryota</taxon>
        <taxon>Fungi</taxon>
        <taxon>Dikarya</taxon>
        <taxon>Ascomycota</taxon>
        <taxon>Pezizomycotina</taxon>
        <taxon>Leotiomycetes</taxon>
        <taxon>Erysiphales</taxon>
        <taxon>Erysiphaceae</taxon>
        <taxon>Blumeria</taxon>
    </lineage>
</organism>
<accession>A0A9W4D6C1</accession>
<dbReference type="EMBL" id="CAJHIT010000009">
    <property type="protein sequence ID" value="CAD6504874.1"/>
    <property type="molecule type" value="Genomic_DNA"/>
</dbReference>
<evidence type="ECO:0000313" key="1">
    <source>
        <dbReference type="EMBL" id="CAD6504874.1"/>
    </source>
</evidence>
<comment type="caution">
    <text evidence="1">The sequence shown here is derived from an EMBL/GenBank/DDBJ whole genome shotgun (WGS) entry which is preliminary data.</text>
</comment>
<reference evidence="1" key="1">
    <citation type="submission" date="2020-10" db="EMBL/GenBank/DDBJ databases">
        <authorList>
            <person name="Muller C M."/>
        </authorList>
    </citation>
    <scope>NUCLEOTIDE SEQUENCE</scope>
    <source>
        <strain evidence="1">THUN-12</strain>
    </source>
</reference>
<gene>
    <name evidence="1" type="ORF">BGTH12_LOCUS6232</name>
</gene>
<dbReference type="Proteomes" id="UP000683417">
    <property type="component" value="Unassembled WGS sequence"/>
</dbReference>
<name>A0A9W4D6C1_BLUGR</name>
<protein>
    <submittedName>
        <fullName evidence="1">BgTH12-00375</fullName>
    </submittedName>
</protein>
<proteinExistence type="predicted"/>
<sequence>MLDSIYLRLRQC</sequence>
<evidence type="ECO:0000313" key="2">
    <source>
        <dbReference type="Proteomes" id="UP000683417"/>
    </source>
</evidence>